<dbReference type="EMBL" id="BRYB01003544">
    <property type="protein sequence ID" value="GMI38517.1"/>
    <property type="molecule type" value="Genomic_DNA"/>
</dbReference>
<keyword evidence="1" id="KW-0677">Repeat</keyword>
<dbReference type="InterPro" id="IPR019734">
    <property type="entry name" value="TPR_rpt"/>
</dbReference>
<evidence type="ECO:0000256" key="1">
    <source>
        <dbReference type="ARBA" id="ARBA00022737"/>
    </source>
</evidence>
<dbReference type="SMART" id="SM00028">
    <property type="entry name" value="TPR"/>
    <property type="match status" value="4"/>
</dbReference>
<dbReference type="SUPFAM" id="SSF48452">
    <property type="entry name" value="TPR-like"/>
    <property type="match status" value="1"/>
</dbReference>
<evidence type="ECO:0000256" key="2">
    <source>
        <dbReference type="ARBA" id="ARBA00022803"/>
    </source>
</evidence>
<dbReference type="PANTHER" id="PTHR45641:SF19">
    <property type="entry name" value="NEPHROCYSTIN-3"/>
    <property type="match status" value="1"/>
</dbReference>
<dbReference type="InterPro" id="IPR011990">
    <property type="entry name" value="TPR-like_helical_dom_sf"/>
</dbReference>
<protein>
    <submittedName>
        <fullName evidence="3">Uncharacterized protein</fullName>
    </submittedName>
</protein>
<keyword evidence="4" id="KW-1185">Reference proteome</keyword>
<dbReference type="Pfam" id="PF13424">
    <property type="entry name" value="TPR_12"/>
    <property type="match status" value="1"/>
</dbReference>
<dbReference type="Gene3D" id="1.25.40.10">
    <property type="entry name" value="Tetratricopeptide repeat domain"/>
    <property type="match status" value="1"/>
</dbReference>
<proteinExistence type="predicted"/>
<comment type="caution">
    <text evidence="3">The sequence shown here is derived from an EMBL/GenBank/DDBJ whole genome shotgun (WGS) entry which is preliminary data.</text>
</comment>
<organism evidence="3 4">
    <name type="scientific">Tetraparma gracilis</name>
    <dbReference type="NCBI Taxonomy" id="2962635"/>
    <lineage>
        <taxon>Eukaryota</taxon>
        <taxon>Sar</taxon>
        <taxon>Stramenopiles</taxon>
        <taxon>Ochrophyta</taxon>
        <taxon>Bolidophyceae</taxon>
        <taxon>Parmales</taxon>
        <taxon>Triparmaceae</taxon>
        <taxon>Tetraparma</taxon>
    </lineage>
</organism>
<gene>
    <name evidence="3" type="ORF">TeGR_g187</name>
</gene>
<name>A0ABQ6N348_9STRA</name>
<dbReference type="PANTHER" id="PTHR45641">
    <property type="entry name" value="TETRATRICOPEPTIDE REPEAT PROTEIN (AFU_ORTHOLOGUE AFUA_6G03870)"/>
    <property type="match status" value="1"/>
</dbReference>
<evidence type="ECO:0000313" key="3">
    <source>
        <dbReference type="EMBL" id="GMI38517.1"/>
    </source>
</evidence>
<reference evidence="3 4" key="1">
    <citation type="journal article" date="2023" name="Commun. Biol.">
        <title>Genome analysis of Parmales, the sister group of diatoms, reveals the evolutionary specialization of diatoms from phago-mixotrophs to photoautotrophs.</title>
        <authorList>
            <person name="Ban H."/>
            <person name="Sato S."/>
            <person name="Yoshikawa S."/>
            <person name="Yamada K."/>
            <person name="Nakamura Y."/>
            <person name="Ichinomiya M."/>
            <person name="Sato N."/>
            <person name="Blanc-Mathieu R."/>
            <person name="Endo H."/>
            <person name="Kuwata A."/>
            <person name="Ogata H."/>
        </authorList>
    </citation>
    <scope>NUCLEOTIDE SEQUENCE [LARGE SCALE GENOMIC DNA]</scope>
</reference>
<evidence type="ECO:0000313" key="4">
    <source>
        <dbReference type="Proteomes" id="UP001165060"/>
    </source>
</evidence>
<accession>A0ABQ6N348</accession>
<sequence length="336" mass="36185">MPPATAIRTGAFRNCASLSCPSSFPLTSLLSLEPDAFEGCSSLLPPALAKRGADPALVRACLSAKARPFYRYALLLCARRGGAEKEAGRGASLSPLLSRFSALPADVLREHVVPFVVGTEKTEDDAMALLIMGADAMGREQYNEAMVAYRKSLKIFTASEKDDSDLGTIAALQHMAALHSRRGEHERALELAKRALPMAKARIDSGDEMPEQALILHNMACEYAKLKSPDYGKALESFKSSMDVADSSDSTDVNHMLCCLKGMAATYQAMGDIDKAVGMYELTMEGWEEAGDTHAELEAARDLCDALEKGGEKHAERLKAMEEAYPVADAAAEDNT</sequence>
<dbReference type="Proteomes" id="UP001165060">
    <property type="component" value="Unassembled WGS sequence"/>
</dbReference>
<keyword evidence="2" id="KW-0802">TPR repeat</keyword>